<name>A0A841RA23_9SPIO</name>
<keyword evidence="1" id="KW-1277">Toxin-antitoxin system</keyword>
<dbReference type="Proteomes" id="UP000587760">
    <property type="component" value="Unassembled WGS sequence"/>
</dbReference>
<dbReference type="EMBL" id="JACHGJ010000002">
    <property type="protein sequence ID" value="MBB6479860.1"/>
    <property type="molecule type" value="Genomic_DNA"/>
</dbReference>
<comment type="caution">
    <text evidence="2">The sequence shown here is derived from an EMBL/GenBank/DDBJ whole genome shotgun (WGS) entry which is preliminary data.</text>
</comment>
<gene>
    <name evidence="2" type="ORF">HNR50_001518</name>
</gene>
<dbReference type="InterPro" id="IPR007712">
    <property type="entry name" value="RelE/ParE_toxin"/>
</dbReference>
<evidence type="ECO:0000313" key="2">
    <source>
        <dbReference type="EMBL" id="MBB6479860.1"/>
    </source>
</evidence>
<dbReference type="Pfam" id="PF05016">
    <property type="entry name" value="ParE_toxin"/>
    <property type="match status" value="1"/>
</dbReference>
<evidence type="ECO:0000256" key="1">
    <source>
        <dbReference type="ARBA" id="ARBA00022649"/>
    </source>
</evidence>
<sequence length="55" mass="6705">MPKRFNLLKDEMLSRNGIRKMAIDNYLAFYIVDDNKKIVSIIRVLYSRRDWEEII</sequence>
<dbReference type="InterPro" id="IPR035093">
    <property type="entry name" value="RelE/ParE_toxin_dom_sf"/>
</dbReference>
<accession>A0A841RA23</accession>
<dbReference type="Gene3D" id="3.30.2310.20">
    <property type="entry name" value="RelE-like"/>
    <property type="match status" value="1"/>
</dbReference>
<organism evidence="2 3">
    <name type="scientific">Spirochaeta isovalerica</name>
    <dbReference type="NCBI Taxonomy" id="150"/>
    <lineage>
        <taxon>Bacteria</taxon>
        <taxon>Pseudomonadati</taxon>
        <taxon>Spirochaetota</taxon>
        <taxon>Spirochaetia</taxon>
        <taxon>Spirochaetales</taxon>
        <taxon>Spirochaetaceae</taxon>
        <taxon>Spirochaeta</taxon>
    </lineage>
</organism>
<reference evidence="2 3" key="1">
    <citation type="submission" date="2020-08" db="EMBL/GenBank/DDBJ databases">
        <title>Genomic Encyclopedia of Type Strains, Phase IV (KMG-IV): sequencing the most valuable type-strain genomes for metagenomic binning, comparative biology and taxonomic classification.</title>
        <authorList>
            <person name="Goeker M."/>
        </authorList>
    </citation>
    <scope>NUCLEOTIDE SEQUENCE [LARGE SCALE GENOMIC DNA]</scope>
    <source>
        <strain evidence="2 3">DSM 2461</strain>
    </source>
</reference>
<keyword evidence="3" id="KW-1185">Reference proteome</keyword>
<protein>
    <submittedName>
        <fullName evidence="2">Plasmid stabilization system protein ParE</fullName>
    </submittedName>
</protein>
<evidence type="ECO:0000313" key="3">
    <source>
        <dbReference type="Proteomes" id="UP000587760"/>
    </source>
</evidence>
<proteinExistence type="predicted"/>
<dbReference type="AlphaFoldDB" id="A0A841RA23"/>